<evidence type="ECO:0000256" key="3">
    <source>
        <dbReference type="ARBA" id="ARBA00022946"/>
    </source>
</evidence>
<sequence>MLTFLFARLSSSSLPCRRTTQLGFLHHNASLISYSFSSVSKLSQSNQPKKDRGGNFSFTVSCLMNSLGMSTEVATKLSKRLKLKDPDQPDSVLNLLRSYGFSDPQISKIVGCYPQVLLANLEHNLLPRLRFVQSIGFSASEIPELFSFNPSLLILSLEKRIIPHYEVLKSVLDDGGKGRKCLKYSTWSIRSYDVKNIVPNIKVLRDEGVPQSSVYNLLSRRANVAFMNRSLFVEYVKFVKETGIEPSKAAFVEALIVVTQLRKSTWELKLDIFERCGWSRDVTLLAFSKYPNIMGMSEKKITSIMKFFVDEMGLRLEDIAGCPTILSYSMKQRIVPRWSVVKILKMKGLIKESVSLNSVIIISEKKFLDNFVFKFQENVPRLLEIYRGGLGYFPEVRA</sequence>
<comment type="similarity">
    <text evidence="1">Belongs to the mTERF family.</text>
</comment>
<evidence type="ECO:0000313" key="5">
    <source>
        <dbReference type="Proteomes" id="UP001293593"/>
    </source>
</evidence>
<dbReference type="Proteomes" id="UP001293593">
    <property type="component" value="Unassembled WGS sequence"/>
</dbReference>
<dbReference type="FunFam" id="1.25.70.10:FF:000001">
    <property type="entry name" value="Mitochondrial transcription termination factor-like"/>
    <property type="match status" value="1"/>
</dbReference>
<comment type="caution">
    <text evidence="4">The sequence shown here is derived from an EMBL/GenBank/DDBJ whole genome shotgun (WGS) entry which is preliminary data.</text>
</comment>
<dbReference type="PANTHER" id="PTHR13068">
    <property type="entry name" value="CGI-12 PROTEIN-RELATED"/>
    <property type="match status" value="1"/>
</dbReference>
<dbReference type="Gene3D" id="1.25.70.10">
    <property type="entry name" value="Transcription termination factor 3, mitochondrial"/>
    <property type="match status" value="1"/>
</dbReference>
<organism evidence="4 5">
    <name type="scientific">Acacia crassicarpa</name>
    <name type="common">northern wattle</name>
    <dbReference type="NCBI Taxonomy" id="499986"/>
    <lineage>
        <taxon>Eukaryota</taxon>
        <taxon>Viridiplantae</taxon>
        <taxon>Streptophyta</taxon>
        <taxon>Embryophyta</taxon>
        <taxon>Tracheophyta</taxon>
        <taxon>Spermatophyta</taxon>
        <taxon>Magnoliopsida</taxon>
        <taxon>eudicotyledons</taxon>
        <taxon>Gunneridae</taxon>
        <taxon>Pentapetalae</taxon>
        <taxon>rosids</taxon>
        <taxon>fabids</taxon>
        <taxon>Fabales</taxon>
        <taxon>Fabaceae</taxon>
        <taxon>Caesalpinioideae</taxon>
        <taxon>mimosoid clade</taxon>
        <taxon>Acacieae</taxon>
        <taxon>Acacia</taxon>
    </lineage>
</organism>
<dbReference type="Pfam" id="PF02536">
    <property type="entry name" value="mTERF"/>
    <property type="match status" value="1"/>
</dbReference>
<reference evidence="4" key="1">
    <citation type="submission" date="2023-10" db="EMBL/GenBank/DDBJ databases">
        <title>Chromosome-level genome of the transformable northern wattle, Acacia crassicarpa.</title>
        <authorList>
            <person name="Massaro I."/>
            <person name="Sinha N.R."/>
            <person name="Poethig S."/>
            <person name="Leichty A.R."/>
        </authorList>
    </citation>
    <scope>NUCLEOTIDE SEQUENCE</scope>
    <source>
        <strain evidence="4">Acra3RX</strain>
        <tissue evidence="4">Leaf</tissue>
    </source>
</reference>
<proteinExistence type="inferred from homology"/>
<dbReference type="GO" id="GO:0003676">
    <property type="term" value="F:nucleic acid binding"/>
    <property type="evidence" value="ECO:0007669"/>
    <property type="project" value="InterPro"/>
</dbReference>
<dbReference type="AlphaFoldDB" id="A0AAE1JV17"/>
<keyword evidence="2" id="KW-0804">Transcription</keyword>
<dbReference type="EMBL" id="JAWXYG010000004">
    <property type="protein sequence ID" value="KAK4275611.1"/>
    <property type="molecule type" value="Genomic_DNA"/>
</dbReference>
<gene>
    <name evidence="4" type="ORF">QN277_018660</name>
</gene>
<keyword evidence="5" id="KW-1185">Reference proteome</keyword>
<protein>
    <submittedName>
        <fullName evidence="4">Uncharacterized protein</fullName>
    </submittedName>
</protein>
<evidence type="ECO:0000256" key="2">
    <source>
        <dbReference type="ARBA" id="ARBA00022472"/>
    </source>
</evidence>
<keyword evidence="2" id="KW-0806">Transcription termination</keyword>
<keyword evidence="3" id="KW-0809">Transit peptide</keyword>
<dbReference type="PANTHER" id="PTHR13068:SF133">
    <property type="entry name" value="MITOCHONDRIAL TRANSCRIPTION TERMINATION FACTOR FAMILY PROTEIN"/>
    <property type="match status" value="1"/>
</dbReference>
<dbReference type="GO" id="GO:0006353">
    <property type="term" value="P:DNA-templated transcription termination"/>
    <property type="evidence" value="ECO:0007669"/>
    <property type="project" value="UniProtKB-KW"/>
</dbReference>
<keyword evidence="2" id="KW-0805">Transcription regulation</keyword>
<dbReference type="InterPro" id="IPR003690">
    <property type="entry name" value="MTERF"/>
</dbReference>
<name>A0AAE1JV17_9FABA</name>
<evidence type="ECO:0000313" key="4">
    <source>
        <dbReference type="EMBL" id="KAK4275611.1"/>
    </source>
</evidence>
<dbReference type="InterPro" id="IPR038538">
    <property type="entry name" value="MTERF_sf"/>
</dbReference>
<evidence type="ECO:0000256" key="1">
    <source>
        <dbReference type="ARBA" id="ARBA00007692"/>
    </source>
</evidence>
<dbReference type="SMART" id="SM00733">
    <property type="entry name" value="Mterf"/>
    <property type="match status" value="5"/>
</dbReference>
<accession>A0AAE1JV17</accession>